<reference evidence="2 3" key="1">
    <citation type="submission" date="2016-12" db="EMBL/GenBank/DDBJ databases">
        <title>The genomes of Aspergillus section Nigri reveals drivers in fungal speciation.</title>
        <authorList>
            <consortium name="DOE Joint Genome Institute"/>
            <person name="Vesth T.C."/>
            <person name="Nybo J."/>
            <person name="Theobald S."/>
            <person name="Brandl J."/>
            <person name="Frisvad J.C."/>
            <person name="Nielsen K.F."/>
            <person name="Lyhne E.K."/>
            <person name="Kogle M.E."/>
            <person name="Kuo A."/>
            <person name="Riley R."/>
            <person name="Clum A."/>
            <person name="Nolan M."/>
            <person name="Lipzen A."/>
            <person name="Salamov A."/>
            <person name="Henrissat B."/>
            <person name="Wiebenga A."/>
            <person name="De Vries R.P."/>
            <person name="Grigoriev I.V."/>
            <person name="Mortensen U.H."/>
            <person name="Andersen M.R."/>
            <person name="Baker S.E."/>
        </authorList>
    </citation>
    <scope>NUCLEOTIDE SEQUENCE [LARGE SCALE GENOMIC DNA]</scope>
    <source>
        <strain evidence="2 3">CBS 121591</strain>
    </source>
</reference>
<dbReference type="OrthoDB" id="3034873at2759"/>
<name>A0A319DEC4_9EURO</name>
<protein>
    <submittedName>
        <fullName evidence="2">Uncharacterized protein</fullName>
    </submittedName>
</protein>
<dbReference type="AlphaFoldDB" id="A0A319DEC4"/>
<dbReference type="VEuPathDB" id="FungiDB:BO82DRAFT_360751"/>
<evidence type="ECO:0000313" key="2">
    <source>
        <dbReference type="EMBL" id="PYH86448.1"/>
    </source>
</evidence>
<evidence type="ECO:0000313" key="3">
    <source>
        <dbReference type="Proteomes" id="UP000248340"/>
    </source>
</evidence>
<dbReference type="EMBL" id="KZ821676">
    <property type="protein sequence ID" value="PYH86448.1"/>
    <property type="molecule type" value="Genomic_DNA"/>
</dbReference>
<sequence>MPSDLLKPLAVLARQPQSQRCIKAIRNLGDAWHRLTDEPLSELDTKLHTRGNQLRPGPKIQNAQEDQSSLSNPITVEMSTREPLTTPNEEPPVSEPSRHYRILADWGTVFIWRDYDNLRGGEGDCMLEAEEILCSPVYPPSVFEHYGAWVDLYTDSFDRRCNKTGDFHASTFATVAEEVAWNVAR</sequence>
<dbReference type="GeneID" id="37139527"/>
<dbReference type="Proteomes" id="UP000248340">
    <property type="component" value="Unassembled WGS sequence"/>
</dbReference>
<dbReference type="RefSeq" id="XP_025496648.1">
    <property type="nucleotide sequence ID" value="XM_025636786.1"/>
</dbReference>
<proteinExistence type="predicted"/>
<feature type="compositionally biased region" description="Polar residues" evidence="1">
    <location>
        <begin position="61"/>
        <end position="88"/>
    </location>
</feature>
<gene>
    <name evidence="2" type="ORF">BO82DRAFT_360751</name>
</gene>
<organism evidence="2 3">
    <name type="scientific">Aspergillus uvarum CBS 121591</name>
    <dbReference type="NCBI Taxonomy" id="1448315"/>
    <lineage>
        <taxon>Eukaryota</taxon>
        <taxon>Fungi</taxon>
        <taxon>Dikarya</taxon>
        <taxon>Ascomycota</taxon>
        <taxon>Pezizomycotina</taxon>
        <taxon>Eurotiomycetes</taxon>
        <taxon>Eurotiomycetidae</taxon>
        <taxon>Eurotiales</taxon>
        <taxon>Aspergillaceae</taxon>
        <taxon>Aspergillus</taxon>
        <taxon>Aspergillus subgen. Circumdati</taxon>
    </lineage>
</organism>
<accession>A0A319DEC4</accession>
<keyword evidence="3" id="KW-1185">Reference proteome</keyword>
<feature type="region of interest" description="Disordered" evidence="1">
    <location>
        <begin position="49"/>
        <end position="96"/>
    </location>
</feature>
<evidence type="ECO:0000256" key="1">
    <source>
        <dbReference type="SAM" id="MobiDB-lite"/>
    </source>
</evidence>